<dbReference type="PANTHER" id="PTHR43415:SF3">
    <property type="entry name" value="GNAT-FAMILY ACETYLTRANSFERASE"/>
    <property type="match status" value="1"/>
</dbReference>
<dbReference type="InterPro" id="IPR016181">
    <property type="entry name" value="Acyl_CoA_acyltransferase"/>
</dbReference>
<evidence type="ECO:0000259" key="1">
    <source>
        <dbReference type="PROSITE" id="PS51186"/>
    </source>
</evidence>
<dbReference type="CDD" id="cd04301">
    <property type="entry name" value="NAT_SF"/>
    <property type="match status" value="1"/>
</dbReference>
<dbReference type="Proteomes" id="UP000248857">
    <property type="component" value="Unassembled WGS sequence"/>
</dbReference>
<organism evidence="2 3">
    <name type="scientific">Acaryochloris thomasi RCC1774</name>
    <dbReference type="NCBI Taxonomy" id="1764569"/>
    <lineage>
        <taxon>Bacteria</taxon>
        <taxon>Bacillati</taxon>
        <taxon>Cyanobacteriota</taxon>
        <taxon>Cyanophyceae</taxon>
        <taxon>Acaryochloridales</taxon>
        <taxon>Acaryochloridaceae</taxon>
        <taxon>Acaryochloris</taxon>
        <taxon>Acaryochloris thomasi</taxon>
    </lineage>
</organism>
<dbReference type="PANTHER" id="PTHR43415">
    <property type="entry name" value="SPERMIDINE N(1)-ACETYLTRANSFERASE"/>
    <property type="match status" value="1"/>
</dbReference>
<name>A0A2W1JHK0_9CYAN</name>
<dbReference type="Gene3D" id="3.40.630.30">
    <property type="match status" value="1"/>
</dbReference>
<dbReference type="GO" id="GO:0004145">
    <property type="term" value="F:diamine N-acetyltransferase activity"/>
    <property type="evidence" value="ECO:0007669"/>
    <property type="project" value="UniProtKB-EC"/>
</dbReference>
<gene>
    <name evidence="2" type="primary">speG</name>
    <name evidence="2" type="ORF">C1752_02685</name>
</gene>
<keyword evidence="2" id="KW-0012">Acyltransferase</keyword>
<dbReference type="Pfam" id="PF13302">
    <property type="entry name" value="Acetyltransf_3"/>
    <property type="match status" value="1"/>
</dbReference>
<dbReference type="EMBL" id="PQWO01000007">
    <property type="protein sequence ID" value="PZD73043.1"/>
    <property type="molecule type" value="Genomic_DNA"/>
</dbReference>
<dbReference type="RefSeq" id="WP_110986390.1">
    <property type="nucleotide sequence ID" value="NZ_CAWNWM010000007.1"/>
</dbReference>
<accession>A0A2W1JHK0</accession>
<dbReference type="PROSITE" id="PS51186">
    <property type="entry name" value="GNAT"/>
    <property type="match status" value="1"/>
</dbReference>
<evidence type="ECO:0000313" key="2">
    <source>
        <dbReference type="EMBL" id="PZD73043.1"/>
    </source>
</evidence>
<dbReference type="SUPFAM" id="SSF55729">
    <property type="entry name" value="Acyl-CoA N-acyltransferases (Nat)"/>
    <property type="match status" value="1"/>
</dbReference>
<feature type="domain" description="N-acetyltransferase" evidence="1">
    <location>
        <begin position="79"/>
        <end position="238"/>
    </location>
</feature>
<keyword evidence="2" id="KW-0808">Transferase</keyword>
<protein>
    <submittedName>
        <fullName evidence="2">Spermidine N(1)-acetyltransferase</fullName>
        <ecNumber evidence="2">2.3.1.57</ecNumber>
    </submittedName>
</protein>
<keyword evidence="3" id="KW-1185">Reference proteome</keyword>
<evidence type="ECO:0000313" key="3">
    <source>
        <dbReference type="Proteomes" id="UP000248857"/>
    </source>
</evidence>
<dbReference type="EC" id="2.3.1.57" evidence="2"/>
<dbReference type="AlphaFoldDB" id="A0A2W1JHK0"/>
<dbReference type="OrthoDB" id="9795206at2"/>
<reference evidence="2 3" key="1">
    <citation type="journal article" date="2018" name="Sci. Rep.">
        <title>A novel species of the marine cyanobacterium Acaryochloris with a unique pigment content and lifestyle.</title>
        <authorList>
            <person name="Partensky F."/>
            <person name="Six C."/>
            <person name="Ratin M."/>
            <person name="Garczarek L."/>
            <person name="Vaulot D."/>
            <person name="Probert I."/>
            <person name="Calteau A."/>
            <person name="Gourvil P."/>
            <person name="Marie D."/>
            <person name="Grebert T."/>
            <person name="Bouchier C."/>
            <person name="Le Panse S."/>
            <person name="Gachenot M."/>
            <person name="Rodriguez F."/>
            <person name="Garrido J.L."/>
        </authorList>
    </citation>
    <scope>NUCLEOTIDE SEQUENCE [LARGE SCALE GENOMIC DNA]</scope>
    <source>
        <strain evidence="2 3">RCC1774</strain>
    </source>
</reference>
<sequence length="238" mass="27125">MSPKHSNIPDITLEALCRTFFKEVTTYGFQQLDYIRFVNLLLDLAMQNDRGSASVSHTPSTANLDFPVSSGLPIEGPRVDLRAFNPATDLDLLEGWLNDDDGRYFLLSRTTSPDLDIEDVINQKSNLVGTISLKDGQAIGSVIFLDYDAMRHKAELRKLIGIKSMRGMGYAREATELWLSYGLNSLGLKKIYLNTLDTNLRNLRLNEQLGFKIEGILRNEVYFDERYHDVLRMGLWRE</sequence>
<proteinExistence type="predicted"/>
<comment type="caution">
    <text evidence="2">The sequence shown here is derived from an EMBL/GenBank/DDBJ whole genome shotgun (WGS) entry which is preliminary data.</text>
</comment>
<dbReference type="InterPro" id="IPR000182">
    <property type="entry name" value="GNAT_dom"/>
</dbReference>